<evidence type="ECO:0000256" key="7">
    <source>
        <dbReference type="ARBA" id="ARBA00023242"/>
    </source>
</evidence>
<accession>A0A452VDI0</accession>
<dbReference type="PROSITE" id="PS50235">
    <property type="entry name" value="USP_3"/>
    <property type="match status" value="1"/>
</dbReference>
<dbReference type="EC" id="3.4.19.12" evidence="4"/>
<evidence type="ECO:0000256" key="6">
    <source>
        <dbReference type="ARBA" id="ARBA00022801"/>
    </source>
</evidence>
<dbReference type="SUPFAM" id="SSF54001">
    <property type="entry name" value="Cysteine proteinases"/>
    <property type="match status" value="1"/>
</dbReference>
<dbReference type="GO" id="GO:0005634">
    <property type="term" value="C:nucleus"/>
    <property type="evidence" value="ECO:0007669"/>
    <property type="project" value="UniProtKB-SubCell"/>
</dbReference>
<evidence type="ECO:0000256" key="4">
    <source>
        <dbReference type="ARBA" id="ARBA00012759"/>
    </source>
</evidence>
<feature type="region of interest" description="Disordered" evidence="8">
    <location>
        <begin position="163"/>
        <end position="190"/>
    </location>
</feature>
<evidence type="ECO:0000256" key="1">
    <source>
        <dbReference type="ARBA" id="ARBA00000707"/>
    </source>
</evidence>
<keyword evidence="7" id="KW-0539">Nucleus</keyword>
<feature type="domain" description="USP" evidence="9">
    <location>
        <begin position="1"/>
        <end position="149"/>
    </location>
</feature>
<dbReference type="GeneTree" id="ENSGT00940000156645"/>
<dbReference type="InterPro" id="IPR038765">
    <property type="entry name" value="Papain-like_cys_pep_sf"/>
</dbReference>
<comment type="catalytic activity">
    <reaction evidence="1">
        <text>Thiol-dependent hydrolysis of ester, thioester, amide, peptide and isopeptide bonds formed by the C-terminal Gly of ubiquitin (a 76-residue protein attached to proteins as an intracellular targeting signal).</text>
        <dbReference type="EC" id="3.4.19.12"/>
    </reaction>
</comment>
<dbReference type="GO" id="GO:0016579">
    <property type="term" value="P:protein deubiquitination"/>
    <property type="evidence" value="ECO:0007669"/>
    <property type="project" value="InterPro"/>
</dbReference>
<evidence type="ECO:0000256" key="5">
    <source>
        <dbReference type="ARBA" id="ARBA00022490"/>
    </source>
</evidence>
<evidence type="ECO:0000259" key="9">
    <source>
        <dbReference type="PROSITE" id="PS50235"/>
    </source>
</evidence>
<dbReference type="InterPro" id="IPR001394">
    <property type="entry name" value="Peptidase_C19_UCH"/>
</dbReference>
<dbReference type="GO" id="GO:0004843">
    <property type="term" value="F:cysteine-type deubiquitinase activity"/>
    <property type="evidence" value="ECO:0007669"/>
    <property type="project" value="UniProtKB-EC"/>
</dbReference>
<dbReference type="PANTHER" id="PTHR21646">
    <property type="entry name" value="UBIQUITIN CARBOXYL-TERMINAL HYDROLASE"/>
    <property type="match status" value="1"/>
</dbReference>
<evidence type="ECO:0000256" key="2">
    <source>
        <dbReference type="ARBA" id="ARBA00004123"/>
    </source>
</evidence>
<protein>
    <recommendedName>
        <fullName evidence="4">ubiquitinyl hydrolase 1</fullName>
        <ecNumber evidence="4">3.4.19.12</ecNumber>
    </recommendedName>
</protein>
<dbReference type="Gene3D" id="3.90.70.10">
    <property type="entry name" value="Cysteine proteinases"/>
    <property type="match status" value="1"/>
</dbReference>
<dbReference type="AlphaFoldDB" id="A0A452VDI0"/>
<evidence type="ECO:0000313" key="10">
    <source>
        <dbReference type="Ensembl" id="ENSUMAP00000031687"/>
    </source>
</evidence>
<comment type="subcellular location">
    <subcellularLocation>
        <location evidence="3">Cytoplasm</location>
    </subcellularLocation>
    <subcellularLocation>
        <location evidence="2">Nucleus</location>
    </subcellularLocation>
</comment>
<feature type="compositionally biased region" description="Acidic residues" evidence="8">
    <location>
        <begin position="180"/>
        <end position="190"/>
    </location>
</feature>
<evidence type="ECO:0000256" key="3">
    <source>
        <dbReference type="ARBA" id="ARBA00004496"/>
    </source>
</evidence>
<evidence type="ECO:0000256" key="8">
    <source>
        <dbReference type="SAM" id="MobiDB-lite"/>
    </source>
</evidence>
<proteinExistence type="predicted"/>
<keyword evidence="6" id="KW-0378">Hydrolase</keyword>
<keyword evidence="5" id="KW-0963">Cytoplasm</keyword>
<dbReference type="Ensembl" id="ENSUMAT00000037462.1">
    <property type="protein sequence ID" value="ENSUMAP00000031687.1"/>
    <property type="gene ID" value="ENSUMAG00000022843.1"/>
</dbReference>
<dbReference type="InterPro" id="IPR050185">
    <property type="entry name" value="Ub_carboxyl-term_hydrolase"/>
</dbReference>
<dbReference type="Pfam" id="PF00443">
    <property type="entry name" value="UCH"/>
    <property type="match status" value="2"/>
</dbReference>
<organism evidence="10">
    <name type="scientific">Ursus maritimus</name>
    <name type="common">Polar bear</name>
    <name type="synonym">Thalarctos maritimus</name>
    <dbReference type="NCBI Taxonomy" id="29073"/>
    <lineage>
        <taxon>Eukaryota</taxon>
        <taxon>Metazoa</taxon>
        <taxon>Chordata</taxon>
        <taxon>Craniata</taxon>
        <taxon>Vertebrata</taxon>
        <taxon>Euteleostomi</taxon>
        <taxon>Mammalia</taxon>
        <taxon>Eutheria</taxon>
        <taxon>Laurasiatheria</taxon>
        <taxon>Carnivora</taxon>
        <taxon>Caniformia</taxon>
        <taxon>Ursidae</taxon>
        <taxon>Ursus</taxon>
    </lineage>
</organism>
<reference evidence="10" key="1">
    <citation type="submission" date="2019-03" db="UniProtKB">
        <authorList>
            <consortium name="Ensembl"/>
        </authorList>
    </citation>
    <scope>IDENTIFICATION</scope>
</reference>
<dbReference type="InterPro" id="IPR028889">
    <property type="entry name" value="USP"/>
</dbReference>
<dbReference type="PANTHER" id="PTHR21646:SF45">
    <property type="entry name" value="UBIQUITIN CARBOXYL-TERMINAL HYDROLASE 4"/>
    <property type="match status" value="1"/>
</dbReference>
<name>A0A452VDI0_URSMA</name>
<dbReference type="GO" id="GO:0005737">
    <property type="term" value="C:cytoplasm"/>
    <property type="evidence" value="ECO:0007669"/>
    <property type="project" value="UniProtKB-SubCell"/>
</dbReference>
<sequence length="190" mass="21863">MLQPQKKKKTAVALRDCIELFTTMETLGEHDPWYCPNCKKHQQATKKFDLWSLPKILVVHLKRFSYNRYWRDKLDTVVEFPVRVFALFFSEFYCCLVARGVFFVDLADTAYAKNKVNGKWYYFDDSNVSLASEDQIVTKAAYVLFYQRRDDEFYKMPSVVGFPGSSEGGTSPGSSQQGTGDDEACSMDTN</sequence>